<name>A0A9P7FY51_9AGAR</name>
<protein>
    <recommendedName>
        <fullName evidence="2">Poly(A) RNA polymerase mitochondrial-like central palm domain-containing protein</fullName>
    </recommendedName>
</protein>
<proteinExistence type="predicted"/>
<organism evidence="3 4">
    <name type="scientific">Sphagnurus paluster</name>
    <dbReference type="NCBI Taxonomy" id="117069"/>
    <lineage>
        <taxon>Eukaryota</taxon>
        <taxon>Fungi</taxon>
        <taxon>Dikarya</taxon>
        <taxon>Basidiomycota</taxon>
        <taxon>Agaricomycotina</taxon>
        <taxon>Agaricomycetes</taxon>
        <taxon>Agaricomycetidae</taxon>
        <taxon>Agaricales</taxon>
        <taxon>Tricholomatineae</taxon>
        <taxon>Lyophyllaceae</taxon>
        <taxon>Sphagnurus</taxon>
    </lineage>
</organism>
<feature type="compositionally biased region" description="Low complexity" evidence="1">
    <location>
        <begin position="19"/>
        <end position="37"/>
    </location>
</feature>
<dbReference type="PANTHER" id="PTHR23092">
    <property type="entry name" value="POLY(A) RNA POLYMERASE"/>
    <property type="match status" value="1"/>
</dbReference>
<feature type="region of interest" description="Disordered" evidence="1">
    <location>
        <begin position="1"/>
        <end position="74"/>
    </location>
</feature>
<dbReference type="InterPro" id="IPR045862">
    <property type="entry name" value="Trf4-like"/>
</dbReference>
<dbReference type="Gene3D" id="3.30.460.10">
    <property type="entry name" value="Beta Polymerase, domain 2"/>
    <property type="match status" value="1"/>
</dbReference>
<dbReference type="GO" id="GO:0010605">
    <property type="term" value="P:negative regulation of macromolecule metabolic process"/>
    <property type="evidence" value="ECO:0007669"/>
    <property type="project" value="UniProtKB-ARBA"/>
</dbReference>
<comment type="caution">
    <text evidence="3">The sequence shown here is derived from an EMBL/GenBank/DDBJ whole genome shotgun (WGS) entry which is preliminary data.</text>
</comment>
<accession>A0A9P7FY51</accession>
<dbReference type="GO" id="GO:0005730">
    <property type="term" value="C:nucleolus"/>
    <property type="evidence" value="ECO:0007669"/>
    <property type="project" value="TreeGrafter"/>
</dbReference>
<dbReference type="SUPFAM" id="SSF81301">
    <property type="entry name" value="Nucleotidyltransferase"/>
    <property type="match status" value="1"/>
</dbReference>
<dbReference type="CDD" id="cd05402">
    <property type="entry name" value="NT_PAP_TUTase"/>
    <property type="match status" value="1"/>
</dbReference>
<dbReference type="Gene3D" id="1.10.1410.10">
    <property type="match status" value="1"/>
</dbReference>
<dbReference type="InterPro" id="IPR054708">
    <property type="entry name" value="MTPAP-like_central"/>
</dbReference>
<gene>
    <name evidence="3" type="ORF">H0H81_012298</name>
</gene>
<dbReference type="InterPro" id="IPR043519">
    <property type="entry name" value="NT_sf"/>
</dbReference>
<dbReference type="OrthoDB" id="273917at2759"/>
<dbReference type="Pfam" id="PF22600">
    <property type="entry name" value="MTPAP-like_central"/>
    <property type="match status" value="1"/>
</dbReference>
<dbReference type="GO" id="GO:0031123">
    <property type="term" value="P:RNA 3'-end processing"/>
    <property type="evidence" value="ECO:0007669"/>
    <property type="project" value="TreeGrafter"/>
</dbReference>
<evidence type="ECO:0000256" key="1">
    <source>
        <dbReference type="SAM" id="MobiDB-lite"/>
    </source>
</evidence>
<evidence type="ECO:0000313" key="3">
    <source>
        <dbReference type="EMBL" id="KAG5638493.1"/>
    </source>
</evidence>
<dbReference type="Proteomes" id="UP000717328">
    <property type="component" value="Unassembled WGS sequence"/>
</dbReference>
<evidence type="ECO:0000259" key="2">
    <source>
        <dbReference type="Pfam" id="PF22600"/>
    </source>
</evidence>
<dbReference type="PANTHER" id="PTHR23092:SF15">
    <property type="entry name" value="INACTIVE NON-CANONICAL POLY(A) RNA POLYMERASE PROTEIN TRF4-2-RELATED"/>
    <property type="match status" value="1"/>
</dbReference>
<reference evidence="3" key="1">
    <citation type="submission" date="2021-02" db="EMBL/GenBank/DDBJ databases">
        <authorList>
            <person name="Nieuwenhuis M."/>
            <person name="Van De Peppel L.J.J."/>
        </authorList>
    </citation>
    <scope>NUCLEOTIDE SEQUENCE</scope>
    <source>
        <strain evidence="3">D49</strain>
    </source>
</reference>
<dbReference type="GO" id="GO:0031499">
    <property type="term" value="C:TRAMP complex"/>
    <property type="evidence" value="ECO:0007669"/>
    <property type="project" value="TreeGrafter"/>
</dbReference>
<evidence type="ECO:0000313" key="4">
    <source>
        <dbReference type="Proteomes" id="UP000717328"/>
    </source>
</evidence>
<dbReference type="AlphaFoldDB" id="A0A9P7FY51"/>
<feature type="compositionally biased region" description="Low complexity" evidence="1">
    <location>
        <begin position="425"/>
        <end position="434"/>
    </location>
</feature>
<feature type="compositionally biased region" description="Basic and acidic residues" evidence="1">
    <location>
        <begin position="41"/>
        <end position="50"/>
    </location>
</feature>
<dbReference type="SUPFAM" id="SSF81631">
    <property type="entry name" value="PAP/OAS1 substrate-binding domain"/>
    <property type="match status" value="1"/>
</dbReference>
<reference evidence="3" key="2">
    <citation type="submission" date="2021-10" db="EMBL/GenBank/DDBJ databases">
        <title>Phylogenomics reveals ancestral predisposition of the termite-cultivated fungus Termitomyces towards a domesticated lifestyle.</title>
        <authorList>
            <person name="Auxier B."/>
            <person name="Grum-Grzhimaylo A."/>
            <person name="Cardenas M.E."/>
            <person name="Lodge J.D."/>
            <person name="Laessoe T."/>
            <person name="Pedersen O."/>
            <person name="Smith M.E."/>
            <person name="Kuyper T.W."/>
            <person name="Franco-Molano E.A."/>
            <person name="Baroni T.J."/>
            <person name="Aanen D.K."/>
        </authorList>
    </citation>
    <scope>NUCLEOTIDE SEQUENCE</scope>
    <source>
        <strain evidence="3">D49</strain>
    </source>
</reference>
<dbReference type="GO" id="GO:1990817">
    <property type="term" value="F:poly(A) RNA polymerase activity"/>
    <property type="evidence" value="ECO:0007669"/>
    <property type="project" value="InterPro"/>
</dbReference>
<feature type="compositionally biased region" description="Basic residues" evidence="1">
    <location>
        <begin position="51"/>
        <end position="68"/>
    </location>
</feature>
<dbReference type="GO" id="GO:0003729">
    <property type="term" value="F:mRNA binding"/>
    <property type="evidence" value="ECO:0007669"/>
    <property type="project" value="TreeGrafter"/>
</dbReference>
<sequence>MKDPSSSGGNREARRRTYSSRPYSERSSSMGGESSSSRRPRREDDIENKTRSPKPKRPSNSSKTKKNSKIPSEEDDCIQTPWLGLLSKDRKYDGVEQKLHHEILAYLQYMEPTPNEKRAREGIMASIRGVVHSRFRNAEIQVFGSSATGLGLPTSDIDIVVNIPHIPDVKQGLFQLASKFRNSGLTSSVFVNHRAHVPIIVMTLREEYGSISVDVGINNTLGMEGIKVMNEYLTRMPALRPLILLMKGFLRQRNLNDASKGGMGSYALACLCIHFLQANPSQRPQDYIDKPIETESLGFLLTDLMFYYGLDFPYRTSYISAAQGKVLLPKAKRSESLSIRCLIHPENDIAKSVQKVDSFLHVFKEAYATILQLTIPQESVLGQLVGVNQKFIAQRALLAATDRTIGAAGQGAHALPIRPPPPLPLTHTPRGPRTWKQNSHPNHLNMDGAACGYYGNLHPAMGLRW</sequence>
<keyword evidence="4" id="KW-1185">Reference proteome</keyword>
<dbReference type="GO" id="GO:0043634">
    <property type="term" value="P:polyadenylation-dependent ncRNA catabolic process"/>
    <property type="evidence" value="ECO:0007669"/>
    <property type="project" value="TreeGrafter"/>
</dbReference>
<feature type="domain" description="Poly(A) RNA polymerase mitochondrial-like central palm" evidence="2">
    <location>
        <begin position="99"/>
        <end position="232"/>
    </location>
</feature>
<dbReference type="EMBL" id="JABCKI010005759">
    <property type="protein sequence ID" value="KAG5638493.1"/>
    <property type="molecule type" value="Genomic_DNA"/>
</dbReference>
<feature type="region of interest" description="Disordered" evidence="1">
    <location>
        <begin position="411"/>
        <end position="441"/>
    </location>
</feature>